<protein>
    <submittedName>
        <fullName evidence="2">Uncharacterized protein</fullName>
    </submittedName>
</protein>
<feature type="region of interest" description="Disordered" evidence="1">
    <location>
        <begin position="2347"/>
        <end position="2401"/>
    </location>
</feature>
<feature type="region of interest" description="Disordered" evidence="1">
    <location>
        <begin position="2926"/>
        <end position="3036"/>
    </location>
</feature>
<feature type="compositionally biased region" description="Basic and acidic residues" evidence="1">
    <location>
        <begin position="1669"/>
        <end position="1689"/>
    </location>
</feature>
<feature type="region of interest" description="Disordered" evidence="1">
    <location>
        <begin position="1241"/>
        <end position="1347"/>
    </location>
</feature>
<dbReference type="OrthoDB" id="267937at2759"/>
<feature type="region of interest" description="Disordered" evidence="1">
    <location>
        <begin position="2195"/>
        <end position="2219"/>
    </location>
</feature>
<dbReference type="OMA" id="ACFIAPP"/>
<feature type="compositionally biased region" description="Low complexity" evidence="1">
    <location>
        <begin position="705"/>
        <end position="718"/>
    </location>
</feature>
<evidence type="ECO:0000256" key="1">
    <source>
        <dbReference type="SAM" id="MobiDB-lite"/>
    </source>
</evidence>
<accession>A0A0N0VCR0</accession>
<feature type="compositionally biased region" description="Polar residues" evidence="1">
    <location>
        <begin position="3069"/>
        <end position="3087"/>
    </location>
</feature>
<feature type="region of interest" description="Disordered" evidence="1">
    <location>
        <begin position="974"/>
        <end position="1003"/>
    </location>
</feature>
<keyword evidence="3" id="KW-1185">Reference proteome</keyword>
<feature type="compositionally biased region" description="Low complexity" evidence="1">
    <location>
        <begin position="1312"/>
        <end position="1331"/>
    </location>
</feature>
<feature type="region of interest" description="Disordered" evidence="1">
    <location>
        <begin position="692"/>
        <end position="719"/>
    </location>
</feature>
<evidence type="ECO:0000313" key="2">
    <source>
        <dbReference type="EMBL" id="KPA73428.1"/>
    </source>
</evidence>
<proteinExistence type="predicted"/>
<feature type="region of interest" description="Disordered" evidence="1">
    <location>
        <begin position="1667"/>
        <end position="1736"/>
    </location>
</feature>
<feature type="region of interest" description="Disordered" evidence="1">
    <location>
        <begin position="1862"/>
        <end position="1888"/>
    </location>
</feature>
<feature type="region of interest" description="Disordered" evidence="1">
    <location>
        <begin position="2042"/>
        <end position="2072"/>
    </location>
</feature>
<feature type="region of interest" description="Disordered" evidence="1">
    <location>
        <begin position="1757"/>
        <end position="1805"/>
    </location>
</feature>
<feature type="region of interest" description="Disordered" evidence="1">
    <location>
        <begin position="1456"/>
        <end position="1534"/>
    </location>
</feature>
<feature type="region of interest" description="Disordered" evidence="1">
    <location>
        <begin position="764"/>
        <end position="818"/>
    </location>
</feature>
<feature type="region of interest" description="Disordered" evidence="1">
    <location>
        <begin position="236"/>
        <end position="261"/>
    </location>
</feature>
<evidence type="ECO:0000313" key="3">
    <source>
        <dbReference type="Proteomes" id="UP000037923"/>
    </source>
</evidence>
<feature type="region of interest" description="Disordered" evidence="1">
    <location>
        <begin position="1167"/>
        <end position="1205"/>
    </location>
</feature>
<feature type="compositionally biased region" description="Low complexity" evidence="1">
    <location>
        <begin position="1722"/>
        <end position="1731"/>
    </location>
</feature>
<feature type="compositionally biased region" description="Basic residues" evidence="1">
    <location>
        <begin position="46"/>
        <end position="60"/>
    </location>
</feature>
<feature type="compositionally biased region" description="Low complexity" evidence="1">
    <location>
        <begin position="499"/>
        <end position="509"/>
    </location>
</feature>
<feature type="region of interest" description="Disordered" evidence="1">
    <location>
        <begin position="2115"/>
        <end position="2163"/>
    </location>
</feature>
<feature type="region of interest" description="Disordered" evidence="1">
    <location>
        <begin position="1"/>
        <end position="122"/>
    </location>
</feature>
<dbReference type="RefSeq" id="XP_015651867.1">
    <property type="nucleotide sequence ID" value="XM_015809535.1"/>
</dbReference>
<feature type="compositionally biased region" description="Low complexity" evidence="1">
    <location>
        <begin position="1694"/>
        <end position="1711"/>
    </location>
</feature>
<feature type="compositionally biased region" description="Basic and acidic residues" evidence="1">
    <location>
        <begin position="2361"/>
        <end position="2371"/>
    </location>
</feature>
<feature type="compositionally biased region" description="Basic and acidic residues" evidence="1">
    <location>
        <begin position="401"/>
        <end position="411"/>
    </location>
</feature>
<reference evidence="2 3" key="1">
    <citation type="submission" date="2015-07" db="EMBL/GenBank/DDBJ databases">
        <title>High-quality genome of monoxenous trypanosomatid Leptomonas pyrrhocoris.</title>
        <authorList>
            <person name="Flegontov P."/>
            <person name="Butenko A."/>
            <person name="Firsov S."/>
            <person name="Vlcek C."/>
            <person name="Logacheva M.D."/>
            <person name="Field M."/>
            <person name="Filatov D."/>
            <person name="Flegontova O."/>
            <person name="Gerasimov E."/>
            <person name="Jackson A.P."/>
            <person name="Kelly S."/>
            <person name="Opperdoes F."/>
            <person name="O'Reilly A."/>
            <person name="Votypka J."/>
            <person name="Yurchenko V."/>
            <person name="Lukes J."/>
        </authorList>
    </citation>
    <scope>NUCLEOTIDE SEQUENCE [LARGE SCALE GENOMIC DNA]</scope>
    <source>
        <strain evidence="2">H10</strain>
    </source>
</reference>
<feature type="compositionally biased region" description="Pro residues" evidence="1">
    <location>
        <begin position="1712"/>
        <end position="1721"/>
    </location>
</feature>
<feature type="compositionally biased region" description="Pro residues" evidence="1">
    <location>
        <begin position="487"/>
        <end position="498"/>
    </location>
</feature>
<feature type="region of interest" description="Disordered" evidence="1">
    <location>
        <begin position="2666"/>
        <end position="2739"/>
    </location>
</feature>
<feature type="region of interest" description="Disordered" evidence="1">
    <location>
        <begin position="3064"/>
        <end position="3134"/>
    </location>
</feature>
<feature type="compositionally biased region" description="Low complexity" evidence="1">
    <location>
        <begin position="547"/>
        <end position="586"/>
    </location>
</feature>
<feature type="compositionally biased region" description="Basic residues" evidence="1">
    <location>
        <begin position="1514"/>
        <end position="1525"/>
    </location>
</feature>
<feature type="compositionally biased region" description="Low complexity" evidence="1">
    <location>
        <begin position="1482"/>
        <end position="1500"/>
    </location>
</feature>
<feature type="compositionally biased region" description="Pro residues" evidence="1">
    <location>
        <begin position="163"/>
        <end position="184"/>
    </location>
</feature>
<dbReference type="EMBL" id="LGTL01000036">
    <property type="protein sequence ID" value="KPA73428.1"/>
    <property type="molecule type" value="Genomic_DNA"/>
</dbReference>
<feature type="compositionally biased region" description="Basic and acidic residues" evidence="1">
    <location>
        <begin position="3111"/>
        <end position="3121"/>
    </location>
</feature>
<feature type="region of interest" description="Disordered" evidence="1">
    <location>
        <begin position="1365"/>
        <end position="1392"/>
    </location>
</feature>
<name>A0A0N0VCR0_LEPPY</name>
<dbReference type="GeneID" id="26910155"/>
<feature type="region of interest" description="Disordered" evidence="1">
    <location>
        <begin position="541"/>
        <end position="595"/>
    </location>
</feature>
<feature type="compositionally biased region" description="Low complexity" evidence="1">
    <location>
        <begin position="2700"/>
        <end position="2727"/>
    </location>
</feature>
<feature type="region of interest" description="Disordered" evidence="1">
    <location>
        <begin position="396"/>
        <end position="429"/>
    </location>
</feature>
<feature type="region of interest" description="Disordered" evidence="1">
    <location>
        <begin position="2535"/>
        <end position="2556"/>
    </location>
</feature>
<dbReference type="VEuPathDB" id="TriTrypDB:LpyrH10_36_0150"/>
<feature type="region of interest" description="Disordered" evidence="1">
    <location>
        <begin position="2765"/>
        <end position="2850"/>
    </location>
</feature>
<organism evidence="2 3">
    <name type="scientific">Leptomonas pyrrhocoris</name>
    <name type="common">Firebug parasite</name>
    <dbReference type="NCBI Taxonomy" id="157538"/>
    <lineage>
        <taxon>Eukaryota</taxon>
        <taxon>Discoba</taxon>
        <taxon>Euglenozoa</taxon>
        <taxon>Kinetoplastea</taxon>
        <taxon>Metakinetoplastina</taxon>
        <taxon>Trypanosomatida</taxon>
        <taxon>Trypanosomatidae</taxon>
        <taxon>Leishmaniinae</taxon>
        <taxon>Leptomonas</taxon>
    </lineage>
</organism>
<dbReference type="Proteomes" id="UP000037923">
    <property type="component" value="Unassembled WGS sequence"/>
</dbReference>
<feature type="compositionally biased region" description="Low complexity" evidence="1">
    <location>
        <begin position="1177"/>
        <end position="1197"/>
    </location>
</feature>
<sequence length="3134" mass="327341">MSADAARADAPISGTTTPSSPPPLQSTTEGEGASAQDVPPLPAAPMKRRRSASSAAKRHQPPPPSAPAASHKTKRAAASTTSSPPHYLAPTAAAAARRRRPGTTLHTASNAEASRTATSQASGISLAVGGGATAHTWAPRTSKHEVIPTTAVDVEVGADTPCPRAPPPSSPSSPAPSAAQPPIPARASDVHASYVEEVLEAQLGPPALPFASTTAAAAATPTLIDVVELKPQARSKVIAGTSGSASRTAGRLQRRQQQKTERVDALFFSAPAHAAAAPSSSPSPARAALDITSEAAAAAAADESDDDDPAELHTTLHLQPFPPTIAASAKVAAALADVLGSTGVDGELTEALLEPARPAQTAAQAALAVARADLLYDSLDGTGVSGHVFSASLGCAGQPQHQREEDARERIWSAGPGTSPSLAPASPARQTRHIIGATSFTPAVIAEFLKIEADAEAAAMQQKAQPRAVSSVKERSGTPAETSEVEVPPPPSSSPPPLTSSSPSAAPADSAAVLRELQVMQQRLHSHGYRRIPVKVSPLKVRRQHLQQQQQQGYSSSPCDISASSASDASSSSSDSAKAAAEMAMSARRRARRGTVDWTTASVTEIVEALDRASSPSVRLQRQRRKHHGGGTTSAGRRRGAAADFDPEMYVHALLEGRATDDGDDDDDALSSCPSLVSSELLSDAADVDAWAGPDTVASSPPPAAAAAAEPPLSSPTPQELRREALLRAGPSWAAAAAEVGLTPGEVRELLRYSLSAPEAAAWLSGSTDHTDHPPSRASPPHRGTDGEGGQQQRDAEADDDEDETHHQRRHRQRQPVSYALDAATQTALVHRLLSALPAVPAALKDEMDRQRRLLERVCQEVRIAAAPVHAAVRDRLASPTATSFARQPALVELHTYGDDNDGGGGGDDDAHAGATPRNSTSTRKEQERDRAYDAQLLASLPRRDAQSLSAVAGLHRAAADPTRALPPFHTVIAPPPSALRASGGRTGSFEATSTSPPPPQQQLPYEAALHELAERETRHYVSELDRLRGAYDRQLAEERRQRGLERQQYAALLEGQQQKMLRHHRETIHLLQRDARLQQQQQDSLVQQLATAQAATAQRQQGEHERTTRRMLSGVVEAMKSHCVTAAAMDACVGAQRRQSESLSARGRARSSAMSLAGAAAAKVARARRIHQRTDAAAAAEAKGAPPPTSSAVSTSKEASTDDTTKAIPAELAERVAAVSAAPHENPSQGPRPLLRFEEPEEETATLPHESIRNSEEAPPQQQPFDADIPTVGHLTPLRRRGRPSAAASSSFTDSEPHSPISTRAGSPEKAIAASTSAATSNSATAAATAEDTHRSPPPPSPSLAPALQLNNAEVLRAVYGTAPPQNVSHHHSDTSTSVGVHHDGPSAAPQPRMTLPLHAHLPPEDEFDAHVRRVEAAKAAVDTRASAAAQNAGLAAGVKLYVIDGPTPLRRQLARKHGAVGKAPNAVTRSGTAPAGGGRVRPSSPSPAAASGFAASSRQRSRTAPGGARSRQSQRQKQQRSRKAAAAAVAASPSGRRFDMEVVAALASETGPTYAPYRSTPSSLIPQGGYDPRYSHNPYTSPYLPPPLQQQPSSLYRGAWVEGMPTHAETAARADAGTIAGRPCVGPPVLVLGEPVVRAGTGHVHTAAVAAATYTQVLNARLHAAQHQRERDVAELRKATEQREAERTMPPAVNGGAVAGAGPSSSSSHSPPPTPPPKTPSSLPSPSADDAAEHHARVGALPPCDANFFGAPADVMTTADDDDGDSRGRKPNLIPLPSASPSPCAGPMNRSGREGPTDALNDLRGPSRAAAAVLMSASSSPSWTTDYARAWGRLETAAREVESAAAALAAEDAGVLEAVAREHHRRGGPPPPPPPSTSSTAAVPHSSAAIQLPRHASASAAVRYREQQLGDWAGREKQEGGEGERGGVYVSAKMADQARALTLARHRLARIRACFAAPPSLHAGAAALVGGAASTPRLSARTASSAGGHGDAAWVRRVVDETVLSLFEAAGNAQRDPVRQVVAAMEHELLRLVLQEHLSAEAEAQQHPPTSTSTDGAPQAHAAAASAARNHTKKAKSATCAEVDLQLLHAVVEAALEEAVQAALHRRIISAEDSPRPPLSHTASASDPSREAVARAVRRFAEGSTDRPASIDVAVPNDDEAQRERVALPLRPSMAWLHDAPGAAAAAADVVVPSPADAHPPSPTLSSSGKKRGGEQRDAPLATATIVVPLQSTASSVATAAAAALPPPHELRLVLDLSPVAHHLLSPPGTAATTAAPLQRQWSSRRLPPMQQEELPSSRMQLEDRRDVIVEAEIRRTTKEQKEIKEGAASASVEGGAGEELRLLLPALPPPPSMGGVGGEKRRSHGEQREGDDDDATAELLRLPPPPPPPSLPPPAPLSHAVGIPVLTVPPPQPLSAAPVAAATTGLTSTFPVAAAAPAPPPPTFPTPFAIAEAGARTAAALPAALPPPQPHAVEWTSTARAAASTNAVFCVLLSNFVDQEATQRTAIADREEEQRQSLLQLLVVVTQQNLREGPRRGAAASTAVTDQRREHSAAAAALPSLAHGAAHLSSPAPPSLSRVRDPVMSAVLEWVYQFGSSQKILRQQQRNAGRAATTTASALVNQLESAAVTAAVQSPADALLNVDDAHWLDGYVGRSDTLAYSPEQYRGHPQRQPPTSASQSSTRNFGSDRPSAAIVTATSSSGGSSSPSLPSSLHTNSSSSSSASLTETRWGNRVEPVARHERVSAARARPVLDAQHLPYRRAAAAERAAARQQPQAAANARTGSGSSDTATTRYTTTTTAASSSYSRDSEKGRSKPKKKRNAPPQQQQQREDERSSHAAVMSSGVLPQRVSAEVREALAAALRAHRRSATADIYGAEPPPQQQSRGERNPMLSWNGMADTSAAACGPDSSQYAVTLPARSAESTLLRSPPSLLPHASHERRSPTRDPRRQPFYPPKRSPATEPASANRHHRSGGPPTRPSEQWDAYSLTSTSTSTQSTDRRDSRSGRQRSGGETARQQEGVGRAPASAAQTIARPTATSALPFLSGKDGADVAAAAAASINTATAPSQLPPSSTRPARTQTSESHAPLRAAPLMSPSSPPRTAALQEEVVRVQQEQRRGWMQAPIGESLLS</sequence>
<feature type="compositionally biased region" description="Basic and acidic residues" evidence="1">
    <location>
        <begin position="2130"/>
        <end position="2147"/>
    </location>
</feature>
<feature type="compositionally biased region" description="Low complexity" evidence="1">
    <location>
        <begin position="2765"/>
        <end position="2809"/>
    </location>
</feature>
<comment type="caution">
    <text evidence="2">The sequence shown here is derived from an EMBL/GenBank/DDBJ whole genome shotgun (WGS) entry which is preliminary data.</text>
</comment>
<feature type="compositionally biased region" description="Basic and acidic residues" evidence="1">
    <location>
        <begin position="2939"/>
        <end position="2952"/>
    </location>
</feature>
<feature type="compositionally biased region" description="Low complexity" evidence="1">
    <location>
        <begin position="2059"/>
        <end position="2070"/>
    </location>
</feature>
<feature type="region of interest" description="Disordered" evidence="1">
    <location>
        <begin position="612"/>
        <end position="643"/>
    </location>
</feature>
<feature type="compositionally biased region" description="Pro residues" evidence="1">
    <location>
        <begin position="2385"/>
        <end position="2399"/>
    </location>
</feature>
<feature type="region of interest" description="Disordered" evidence="1">
    <location>
        <begin position="152"/>
        <end position="189"/>
    </location>
</feature>
<feature type="region of interest" description="Disordered" evidence="1">
    <location>
        <begin position="2873"/>
        <end position="2905"/>
    </location>
</feature>
<gene>
    <name evidence="2" type="ORF">ABB37_09872</name>
</gene>
<feature type="region of interest" description="Disordered" evidence="1">
    <location>
        <begin position="462"/>
        <end position="509"/>
    </location>
</feature>
<feature type="compositionally biased region" description="Low complexity" evidence="1">
    <location>
        <begin position="2926"/>
        <end position="2937"/>
    </location>
</feature>
<feature type="compositionally biased region" description="Low complexity" evidence="1">
    <location>
        <begin position="1879"/>
        <end position="1888"/>
    </location>
</feature>
<feature type="compositionally biased region" description="Polar residues" evidence="1">
    <location>
        <begin position="2676"/>
        <end position="2688"/>
    </location>
</feature>
<feature type="compositionally biased region" description="Polar residues" evidence="1">
    <location>
        <begin position="2049"/>
        <end position="2058"/>
    </location>
</feature>
<feature type="compositionally biased region" description="Polar residues" evidence="1">
    <location>
        <begin position="104"/>
        <end position="122"/>
    </location>
</feature>
<feature type="region of interest" description="Disordered" evidence="1">
    <location>
        <begin position="895"/>
        <end position="930"/>
    </location>
</feature>